<keyword evidence="4" id="KW-1185">Reference proteome</keyword>
<dbReference type="InterPro" id="IPR036691">
    <property type="entry name" value="Endo/exonu/phosph_ase_sf"/>
</dbReference>
<accession>A0A1Q9DDH8</accession>
<keyword evidence="3" id="KW-0695">RNA-directed DNA polymerase</keyword>
<feature type="region of interest" description="Disordered" evidence="1">
    <location>
        <begin position="213"/>
        <end position="235"/>
    </location>
</feature>
<reference evidence="3 4" key="1">
    <citation type="submission" date="2016-02" db="EMBL/GenBank/DDBJ databases">
        <title>Genome analysis of coral dinoflagellate symbionts highlights evolutionary adaptations to a symbiotic lifestyle.</title>
        <authorList>
            <person name="Aranda M."/>
            <person name="Li Y."/>
            <person name="Liew Y.J."/>
            <person name="Baumgarten S."/>
            <person name="Simakov O."/>
            <person name="Wilson M."/>
            <person name="Piel J."/>
            <person name="Ashoor H."/>
            <person name="Bougouffa S."/>
            <person name="Bajic V.B."/>
            <person name="Ryu T."/>
            <person name="Ravasi T."/>
            <person name="Bayer T."/>
            <person name="Micklem G."/>
            <person name="Kim H."/>
            <person name="Bhak J."/>
            <person name="Lajeunesse T.C."/>
            <person name="Voolstra C.R."/>
        </authorList>
    </citation>
    <scope>NUCLEOTIDE SEQUENCE [LARGE SCALE GENOMIC DNA]</scope>
    <source>
        <strain evidence="3 4">CCMP2467</strain>
    </source>
</reference>
<dbReference type="SUPFAM" id="SSF56672">
    <property type="entry name" value="DNA/RNA polymerases"/>
    <property type="match status" value="1"/>
</dbReference>
<proteinExistence type="predicted"/>
<feature type="domain" description="Reverse transcriptase" evidence="2">
    <location>
        <begin position="1747"/>
        <end position="2055"/>
    </location>
</feature>
<dbReference type="Pfam" id="PF03372">
    <property type="entry name" value="Exo_endo_phos"/>
    <property type="match status" value="1"/>
</dbReference>
<feature type="region of interest" description="Disordered" evidence="1">
    <location>
        <begin position="1483"/>
        <end position="1504"/>
    </location>
</feature>
<name>A0A1Q9DDH8_SYMMI</name>
<keyword evidence="3" id="KW-0808">Transferase</keyword>
<dbReference type="GO" id="GO:0003964">
    <property type="term" value="F:RNA-directed DNA polymerase activity"/>
    <property type="evidence" value="ECO:0007669"/>
    <property type="project" value="UniProtKB-KW"/>
</dbReference>
<evidence type="ECO:0000313" key="3">
    <source>
        <dbReference type="EMBL" id="OLP93276.1"/>
    </source>
</evidence>
<evidence type="ECO:0000259" key="2">
    <source>
        <dbReference type="PROSITE" id="PS50878"/>
    </source>
</evidence>
<protein>
    <submittedName>
        <fullName evidence="3">LINE-1 reverse transcriptase-like</fullName>
    </submittedName>
</protein>
<evidence type="ECO:0000256" key="1">
    <source>
        <dbReference type="SAM" id="MobiDB-lite"/>
    </source>
</evidence>
<dbReference type="PANTHER" id="PTHR19446">
    <property type="entry name" value="REVERSE TRANSCRIPTASES"/>
    <property type="match status" value="1"/>
</dbReference>
<dbReference type="OrthoDB" id="416454at2759"/>
<dbReference type="Proteomes" id="UP000186817">
    <property type="component" value="Unassembled WGS sequence"/>
</dbReference>
<dbReference type="InterPro" id="IPR005135">
    <property type="entry name" value="Endo/exonuclease/phosphatase"/>
</dbReference>
<dbReference type="Gene3D" id="3.60.10.10">
    <property type="entry name" value="Endonuclease/exonuclease/phosphatase"/>
    <property type="match status" value="1"/>
</dbReference>
<gene>
    <name evidence="3" type="ORF">AK812_SmicGene24820</name>
</gene>
<dbReference type="InterPro" id="IPR000477">
    <property type="entry name" value="RT_dom"/>
</dbReference>
<dbReference type="InterPro" id="IPR043502">
    <property type="entry name" value="DNA/RNA_pol_sf"/>
</dbReference>
<sequence>MPSLRRDWWQPKLSRFSSRYRAQLLQAAVCLFGYLRAENLPDACDIMRRTRFADTALLGFVQHICKSPVPRSLRLAKHALLFCQAVWPRLRHHLPESWAAIRTLQDLRPRGVRTPMPLPLVLSMIIAARARTLCVVGVSRETWLLFACLLEVGFFALLRPGELLNLKACDVGTLNSLSLGLPRCTLHISCPKNRRSMGPEQFVVLTHRMATASSSGQQSSGLPIPGTPSPEQSLQSERVQPCGVAKRVSQPQHFLPVWRRVYARVGALPFSLRAWLVCALLVVLARPLAVTVLARVLGGVLRLCIRRLLELLFYIPDQLLEEALHQAAATVYVPFAADQGMCPSQLTAPLLSQLFLVLCSSAVGAFSHDLFLLLRRQRPVLRLTVGYVKLGSGPSECVARQELSCLGWSGKDCKTGVKDFNATEQINRLVASCPQACADVEPVCPNNATLRSTHIGGNARGGFIFGEEVLVILLIYGFAAGSAMAERNVKDLPSLYLSTAGARYESQLSQYNTGFNMFFNLRGDVNAARGPVDVTAISGDGTNEADVADQSQAVDLEVGASQAVLVGPIAKARFAFYLEVHRVVNKFQLHAPVVQFGMLVSLLAFAVHRRYDEFLLPAFQQIAQHVRATVSVIGPSQERADLLRLEMKYRTCSTIASTAEAANLVYLENVTLPLVSSAVQTLITPRPDVIVCCEAADKCIQDILQDIRVQVYDVHAFIVLEALRRRLGVRGQPWTAPMNLDQALRVCFLPAVLSLLLLSGTVSVLSCGAIQATQGSRYPPTHSECPQLIVHGMWELLEAVHTTCVATLPGIKFFCLSRAAQVTQAVKAFWHHMVERLSGSSSGEHEYIDMMNASDSSSAPGEAAGATIYDRLGQVVREPPGPPPNFHATAEADVRVEEATEDEDEGHDAEAEEARVPTWDCGPIAQRVAQAVGDALNLNGPALAHVPGDWRRIHGVVITLHAMRPHEQLHPGVVSCGDHALRTAQEAEAEDQELQQLAADHEGLVDGPLFGLTSNPDLSERLPRAGRVGPGSSPPDFFSDSCQSAETPRLDAVLNQPQMLLTVKAQTRPGLDTQTDLQHHRRIVTILPEGWQLMPGLLLTARRLTQADRDHPGLLELADDPPEAGSPALAHTDTATGAIHVSEEELTDVMLELFEEGSLTELLEDDTALQEVKPNQFANEPFDEPCNELVSVKLSPPCTEATKTAAYQTALPRLRVVSWNAGGLAGHRYQELLTWLQLEHEANRTVDICILVETCWQDHLEYTTSFQAPGFMNWHVVHSSGKDRTGVLCMIRSSLISADRIRTADILPGRLLHLRLMFQAPLDLLCIYQHAWNLQNKALRGPDKTEAMLKLRRRVWDQVDKWLSSVPQSHGCAIIGDFNQSVTSEFPISGPGLPVSHTPPHPDQPVLMDLLRAHQCCILNTWGRPGPASRTYLSPGADQQQLGTQIDFVIVRGQLIDTISKQATSFDAPFMPVTGCRHRPLRALLPAPKRPHRDPDRKGPPPRQVQKLLRQPEVAEHLQALVTPHLQQATGDQSLDSILLEDWKHTHEAHQPRLHQVGSGEARDYAGPLTNQVKGMWLLRAHLKHTSQDLAKWRSSGTPTQALFRMWYLTIKLQAHTRALRKACRQKKTDAVAEVVHTSDIYAAAQRFAPKAPRRRLQLRRADGRLQTHEEEFQQITDHFQALYDGPDLITPCLPEDIKVTAEEIQSALQRLRPGKAMPSTSAPAALWKLVGPEVVQPLRQHFAHFLTAGCSSLPQEWNVCELILLPKPHKPLKSPSHLRPICLLSLPAKILASVVAGRLQPFVTSFLDSQPQFAYVQGRTLAQSLERVLAHCASVRTLVQQQATTVHARRQGCQPLKLYGGCQLSLDISCAYDHVPRWALESALREAQVPESLIQLVLLIHHQATIRIRHFDQETHIKLRRGLRQGCGLAPLLWALYSGWLLRRMEDPNLLSVARSATVYADDQHYSWIIRSSSDLEHAYKAIRHVLQQLRQHGLCISVDKTVILLELKGSLAAKLSARYVVHTEQGPHMKFVLDGHTLLIKLVPQHTYLGAIISYHKYESATFKYRLGIAKSAFTRLRVILHNRSVPLTLRLRLWQGCIWPTILHGLDCAGLLPTDFQALQSQLIKQARSIAKSFSMLTRESNYDFLKRFED</sequence>
<organism evidence="3 4">
    <name type="scientific">Symbiodinium microadriaticum</name>
    <name type="common">Dinoflagellate</name>
    <name type="synonym">Zooxanthella microadriatica</name>
    <dbReference type="NCBI Taxonomy" id="2951"/>
    <lineage>
        <taxon>Eukaryota</taxon>
        <taxon>Sar</taxon>
        <taxon>Alveolata</taxon>
        <taxon>Dinophyceae</taxon>
        <taxon>Suessiales</taxon>
        <taxon>Symbiodiniaceae</taxon>
        <taxon>Symbiodinium</taxon>
    </lineage>
</organism>
<comment type="caution">
    <text evidence="3">The sequence shown here is derived from an EMBL/GenBank/DDBJ whole genome shotgun (WGS) entry which is preliminary data.</text>
</comment>
<keyword evidence="3" id="KW-0548">Nucleotidyltransferase</keyword>
<dbReference type="EMBL" id="LSRX01000588">
    <property type="protein sequence ID" value="OLP93276.1"/>
    <property type="molecule type" value="Genomic_DNA"/>
</dbReference>
<dbReference type="SUPFAM" id="SSF56219">
    <property type="entry name" value="DNase I-like"/>
    <property type="match status" value="1"/>
</dbReference>
<dbReference type="Pfam" id="PF00078">
    <property type="entry name" value="RVT_1"/>
    <property type="match status" value="1"/>
</dbReference>
<dbReference type="PROSITE" id="PS50878">
    <property type="entry name" value="RT_POL"/>
    <property type="match status" value="1"/>
</dbReference>
<evidence type="ECO:0000313" key="4">
    <source>
        <dbReference type="Proteomes" id="UP000186817"/>
    </source>
</evidence>